<dbReference type="PANTHER" id="PTHR13887">
    <property type="entry name" value="GLUTATHIONE S-TRANSFERASE KAPPA"/>
    <property type="match status" value="1"/>
</dbReference>
<evidence type="ECO:0000256" key="5">
    <source>
        <dbReference type="ARBA" id="ARBA00023284"/>
    </source>
</evidence>
<dbReference type="Pfam" id="PF13462">
    <property type="entry name" value="Thioredoxin_4"/>
    <property type="match status" value="1"/>
</dbReference>
<keyword evidence="5" id="KW-0676">Redox-active center</keyword>
<evidence type="ECO:0000256" key="3">
    <source>
        <dbReference type="ARBA" id="ARBA00023002"/>
    </source>
</evidence>
<keyword evidence="3" id="KW-0560">Oxidoreductase</keyword>
<sequence length="246" mass="27759">MPNPNNYFSIKFIALSLTALLLFIIFTFFVLPSVLNKSEKKPELQKQNEKIYFNEKYKEEDPLLTQVPGLDDIITGPIITGADPAIGPGSALVDIVAYTDFECSYCYKAIQEAKKVQAELPEKVRLIHKDFPINEETSASFQAALAGRCAQEQNKFWEMSDLLYKNNYQLNSAIFNELAIAAGLNIKKFNDCLKNESAKKLVLDNIEEANALQIIGIPLFYVNGQEIMGEVSYQEIKGMVERELNK</sequence>
<dbReference type="InterPro" id="IPR036249">
    <property type="entry name" value="Thioredoxin-like_sf"/>
</dbReference>
<comment type="caution">
    <text evidence="8">The sequence shown here is derived from an EMBL/GenBank/DDBJ whole genome shotgun (WGS) entry which is preliminary data.</text>
</comment>
<dbReference type="AlphaFoldDB" id="A0A2H0V1A0"/>
<keyword evidence="6" id="KW-1133">Transmembrane helix</keyword>
<dbReference type="Proteomes" id="UP000228626">
    <property type="component" value="Unassembled WGS sequence"/>
</dbReference>
<feature type="domain" description="Thioredoxin-like fold" evidence="7">
    <location>
        <begin position="81"/>
        <end position="241"/>
    </location>
</feature>
<keyword evidence="6" id="KW-0812">Transmembrane</keyword>
<evidence type="ECO:0000256" key="1">
    <source>
        <dbReference type="ARBA" id="ARBA00005791"/>
    </source>
</evidence>
<accession>A0A2H0V1A0</accession>
<feature type="transmembrane region" description="Helical" evidence="6">
    <location>
        <begin position="12"/>
        <end position="31"/>
    </location>
</feature>
<keyword evidence="4" id="KW-1015">Disulfide bond</keyword>
<evidence type="ECO:0000256" key="2">
    <source>
        <dbReference type="ARBA" id="ARBA00022729"/>
    </source>
</evidence>
<keyword evidence="2" id="KW-0732">Signal</keyword>
<dbReference type="PANTHER" id="PTHR13887:SF14">
    <property type="entry name" value="DISULFIDE BOND FORMATION PROTEIN D"/>
    <property type="match status" value="1"/>
</dbReference>
<dbReference type="InterPro" id="IPR012336">
    <property type="entry name" value="Thioredoxin-like_fold"/>
</dbReference>
<organism evidence="8 9">
    <name type="scientific">Candidatus Falkowbacteria bacterium CG10_big_fil_rev_8_21_14_0_10_43_10</name>
    <dbReference type="NCBI Taxonomy" id="1974567"/>
    <lineage>
        <taxon>Bacteria</taxon>
        <taxon>Candidatus Falkowiibacteriota</taxon>
    </lineage>
</organism>
<comment type="similarity">
    <text evidence="1">Belongs to the thioredoxin family. DsbA subfamily.</text>
</comment>
<keyword evidence="6" id="KW-0472">Membrane</keyword>
<dbReference type="GO" id="GO:0016491">
    <property type="term" value="F:oxidoreductase activity"/>
    <property type="evidence" value="ECO:0007669"/>
    <property type="project" value="UniProtKB-KW"/>
</dbReference>
<name>A0A2H0V1A0_9BACT</name>
<dbReference type="EMBL" id="PFAR01000047">
    <property type="protein sequence ID" value="PIR92847.1"/>
    <property type="molecule type" value="Genomic_DNA"/>
</dbReference>
<evidence type="ECO:0000313" key="8">
    <source>
        <dbReference type="EMBL" id="PIR92847.1"/>
    </source>
</evidence>
<evidence type="ECO:0000259" key="7">
    <source>
        <dbReference type="Pfam" id="PF13462"/>
    </source>
</evidence>
<reference evidence="9" key="1">
    <citation type="submission" date="2017-09" db="EMBL/GenBank/DDBJ databases">
        <title>Depth-based differentiation of microbial function through sediment-hosted aquifers and enrichment of novel symbionts in the deep terrestrial subsurface.</title>
        <authorList>
            <person name="Probst A.J."/>
            <person name="Ladd B."/>
            <person name="Jarett J.K."/>
            <person name="Geller-Mcgrath D.E."/>
            <person name="Sieber C.M.K."/>
            <person name="Emerson J.B."/>
            <person name="Anantharaman K."/>
            <person name="Thomas B.C."/>
            <person name="Malmstrom R."/>
            <person name="Stieglmeier M."/>
            <person name="Klingl A."/>
            <person name="Woyke T."/>
            <person name="Ryan C.M."/>
            <person name="Banfield J.F."/>
        </authorList>
    </citation>
    <scope>NUCLEOTIDE SEQUENCE [LARGE SCALE GENOMIC DNA]</scope>
</reference>
<dbReference type="Gene3D" id="3.40.30.10">
    <property type="entry name" value="Glutaredoxin"/>
    <property type="match status" value="1"/>
</dbReference>
<gene>
    <name evidence="8" type="ORF">COT99_03930</name>
</gene>
<evidence type="ECO:0000256" key="6">
    <source>
        <dbReference type="SAM" id="Phobius"/>
    </source>
</evidence>
<dbReference type="SUPFAM" id="SSF52833">
    <property type="entry name" value="Thioredoxin-like"/>
    <property type="match status" value="1"/>
</dbReference>
<evidence type="ECO:0000256" key="4">
    <source>
        <dbReference type="ARBA" id="ARBA00023157"/>
    </source>
</evidence>
<evidence type="ECO:0000313" key="9">
    <source>
        <dbReference type="Proteomes" id="UP000228626"/>
    </source>
</evidence>
<protein>
    <recommendedName>
        <fullName evidence="7">Thioredoxin-like fold domain-containing protein</fullName>
    </recommendedName>
</protein>
<proteinExistence type="inferred from homology"/>